<dbReference type="KEGG" id="hhl:Halha_2154"/>
<dbReference type="InterPro" id="IPR015421">
    <property type="entry name" value="PyrdxlP-dep_Trfase_major"/>
</dbReference>
<evidence type="ECO:0000256" key="4">
    <source>
        <dbReference type="RuleBase" id="RU004504"/>
    </source>
</evidence>
<dbReference type="AlphaFoldDB" id="L0K9Q5"/>
<evidence type="ECO:0000313" key="7">
    <source>
        <dbReference type="Proteomes" id="UP000010880"/>
    </source>
</evidence>
<dbReference type="PATRIC" id="fig|748449.3.peg.2068"/>
<dbReference type="eggNOG" id="COG0520">
    <property type="taxonomic scope" value="Bacteria"/>
</dbReference>
<dbReference type="InterPro" id="IPR000192">
    <property type="entry name" value="Aminotrans_V_dom"/>
</dbReference>
<evidence type="ECO:0000256" key="2">
    <source>
        <dbReference type="ARBA" id="ARBA00022898"/>
    </source>
</evidence>
<dbReference type="OrthoDB" id="9804366at2"/>
<evidence type="ECO:0000313" key="6">
    <source>
        <dbReference type="EMBL" id="AGB42037.1"/>
    </source>
</evidence>
<name>L0K9Q5_HALHC</name>
<keyword evidence="2" id="KW-0663">Pyridoxal phosphate</keyword>
<dbReference type="PROSITE" id="PS00595">
    <property type="entry name" value="AA_TRANSFER_CLASS_5"/>
    <property type="match status" value="1"/>
</dbReference>
<organism evidence="6 7">
    <name type="scientific">Halobacteroides halobius (strain ATCC 35273 / DSM 5150 / MD-1)</name>
    <dbReference type="NCBI Taxonomy" id="748449"/>
    <lineage>
        <taxon>Bacteria</taxon>
        <taxon>Bacillati</taxon>
        <taxon>Bacillota</taxon>
        <taxon>Clostridia</taxon>
        <taxon>Halanaerobiales</taxon>
        <taxon>Halobacteroidaceae</taxon>
        <taxon>Halobacteroides</taxon>
    </lineage>
</organism>
<evidence type="ECO:0000256" key="1">
    <source>
        <dbReference type="ARBA" id="ARBA00001933"/>
    </source>
</evidence>
<sequence length="381" mass="43013">MIYFDNAATTYPKPESVYNEMDKFYREYGVNAGRGSYQVANEASRLIDETREKVASVLNVKQNKEIVFTESATIAINLILKGLDWNKGDVVYYSPFEHNAVLRSLYYLKDKYNLKLRQIPVEEDSLEFKLDKLKQMFIKETPRLVAVSHVSNVCGLIAPVEQIAKLAREYNSSVLVDGAQGAGLVDVNLEHVDYYVWTGHKTFYGPFGIAGIIMDENAEEPATLIHGGTGRASERKNMPQQIPVKYEAGSSNIQAIAGLNTALEWLQEKDIETIFKHEKELTQELIAMLNEFMEIDIFIPDNLENHFNVVSVSVSGYSPHNIGKILDEKFNIAVRTGLHCAPETHEFLGTMPNGLVRFSIGYFNDKNNINNLKDALNDFLI</sequence>
<dbReference type="Gene3D" id="3.90.1150.10">
    <property type="entry name" value="Aspartate Aminotransferase, domain 1"/>
    <property type="match status" value="1"/>
</dbReference>
<proteinExistence type="inferred from homology"/>
<comment type="similarity">
    <text evidence="3">Belongs to the class-V pyridoxal-phosphate-dependent aminotransferase family.</text>
</comment>
<dbReference type="RefSeq" id="WP_015327751.1">
    <property type="nucleotide sequence ID" value="NC_019978.1"/>
</dbReference>
<accession>L0K9Q5</accession>
<feature type="domain" description="Aminotransferase class V" evidence="5">
    <location>
        <begin position="2"/>
        <end position="372"/>
    </location>
</feature>
<comment type="cofactor">
    <cofactor evidence="1 4">
        <name>pyridoxal 5'-phosphate</name>
        <dbReference type="ChEBI" id="CHEBI:597326"/>
    </cofactor>
</comment>
<dbReference type="PANTHER" id="PTHR43586">
    <property type="entry name" value="CYSTEINE DESULFURASE"/>
    <property type="match status" value="1"/>
</dbReference>
<dbReference type="InterPro" id="IPR020578">
    <property type="entry name" value="Aminotrans_V_PyrdxlP_BS"/>
</dbReference>
<dbReference type="InterPro" id="IPR015424">
    <property type="entry name" value="PyrdxlP-dep_Trfase"/>
</dbReference>
<evidence type="ECO:0000256" key="3">
    <source>
        <dbReference type="RuleBase" id="RU004075"/>
    </source>
</evidence>
<dbReference type="Proteomes" id="UP000010880">
    <property type="component" value="Chromosome"/>
</dbReference>
<reference evidence="7" key="1">
    <citation type="submission" date="2012-02" db="EMBL/GenBank/DDBJ databases">
        <title>The complete genome of Halobacteroides halobius DSM 5150.</title>
        <authorList>
            <person name="Lucas S."/>
            <person name="Copeland A."/>
            <person name="Lapidus A."/>
            <person name="Glavina del Rio T."/>
            <person name="Dalin E."/>
            <person name="Tice H."/>
            <person name="Bruce D."/>
            <person name="Goodwin L."/>
            <person name="Pitluck S."/>
            <person name="Peters L."/>
            <person name="Mikhailova N."/>
            <person name="Gu W."/>
            <person name="Kyrpides N."/>
            <person name="Mavromatis K."/>
            <person name="Ivanova N."/>
            <person name="Brettin T."/>
            <person name="Detter J.C."/>
            <person name="Han C."/>
            <person name="Larimer F."/>
            <person name="Land M."/>
            <person name="Hauser L."/>
            <person name="Markowitz V."/>
            <person name="Cheng J.-F."/>
            <person name="Hugenholtz P."/>
            <person name="Woyke T."/>
            <person name="Wu D."/>
            <person name="Tindall B."/>
            <person name="Pomrenke H."/>
            <person name="Brambilla E."/>
            <person name="Klenk H.-P."/>
            <person name="Eisen J.A."/>
        </authorList>
    </citation>
    <scope>NUCLEOTIDE SEQUENCE [LARGE SCALE GENOMIC DNA]</scope>
    <source>
        <strain evidence="7">ATCC 35273 / DSM 5150 / MD-1</strain>
    </source>
</reference>
<dbReference type="HOGENOM" id="CLU_003433_2_4_9"/>
<dbReference type="InterPro" id="IPR010969">
    <property type="entry name" value="Cys_dSase-rel_unknwn_funct"/>
</dbReference>
<dbReference type="PANTHER" id="PTHR43586:SF4">
    <property type="entry name" value="ISOPENICILLIN N EPIMERASE"/>
    <property type="match status" value="1"/>
</dbReference>
<dbReference type="NCBIfam" id="TIGR01977">
    <property type="entry name" value="am_tr_V_EF2568"/>
    <property type="match status" value="1"/>
</dbReference>
<protein>
    <submittedName>
        <fullName evidence="6">Cysteine desulfurase family protein</fullName>
    </submittedName>
</protein>
<dbReference type="Gene3D" id="3.40.640.10">
    <property type="entry name" value="Type I PLP-dependent aspartate aminotransferase-like (Major domain)"/>
    <property type="match status" value="1"/>
</dbReference>
<gene>
    <name evidence="6" type="ordered locus">Halha_2154</name>
</gene>
<keyword evidence="7" id="KW-1185">Reference proteome</keyword>
<dbReference type="STRING" id="748449.Halha_2154"/>
<dbReference type="SUPFAM" id="SSF53383">
    <property type="entry name" value="PLP-dependent transferases"/>
    <property type="match status" value="1"/>
</dbReference>
<dbReference type="Pfam" id="PF00266">
    <property type="entry name" value="Aminotran_5"/>
    <property type="match status" value="1"/>
</dbReference>
<dbReference type="GO" id="GO:0003824">
    <property type="term" value="F:catalytic activity"/>
    <property type="evidence" value="ECO:0007669"/>
    <property type="project" value="UniProtKB-ARBA"/>
</dbReference>
<dbReference type="InterPro" id="IPR015422">
    <property type="entry name" value="PyrdxlP-dep_Trfase_small"/>
</dbReference>
<evidence type="ECO:0000259" key="5">
    <source>
        <dbReference type="Pfam" id="PF00266"/>
    </source>
</evidence>
<dbReference type="EMBL" id="CP003359">
    <property type="protein sequence ID" value="AGB42037.1"/>
    <property type="molecule type" value="Genomic_DNA"/>
</dbReference>